<evidence type="ECO:0000313" key="13">
    <source>
        <dbReference type="Proteomes" id="UP000450000"/>
    </source>
</evidence>
<comment type="caution">
    <text evidence="10">Lacks conserved residue(s) required for the propagation of feature annotation.</text>
</comment>
<dbReference type="EMBL" id="WBOF01000006">
    <property type="protein sequence ID" value="MQS17661.1"/>
    <property type="molecule type" value="Genomic_DNA"/>
</dbReference>
<keyword evidence="13" id="KW-1185">Reference proteome</keyword>
<dbReference type="GO" id="GO:0015385">
    <property type="term" value="F:sodium:proton antiporter activity"/>
    <property type="evidence" value="ECO:0007669"/>
    <property type="project" value="InterPro"/>
</dbReference>
<dbReference type="InterPro" id="IPR018422">
    <property type="entry name" value="Cation/H_exchanger_CPA1"/>
</dbReference>
<evidence type="ECO:0000256" key="7">
    <source>
        <dbReference type="ARBA" id="ARBA00023065"/>
    </source>
</evidence>
<organism evidence="12 13">
    <name type="scientific">Streptomyces kaniharaensis</name>
    <dbReference type="NCBI Taxonomy" id="212423"/>
    <lineage>
        <taxon>Bacteria</taxon>
        <taxon>Bacillati</taxon>
        <taxon>Actinomycetota</taxon>
        <taxon>Actinomycetes</taxon>
        <taxon>Kitasatosporales</taxon>
        <taxon>Streptomycetaceae</taxon>
        <taxon>Streptomyces</taxon>
    </lineage>
</organism>
<feature type="domain" description="Cation/H+ exchanger transmembrane" evidence="11">
    <location>
        <begin position="12"/>
        <end position="398"/>
    </location>
</feature>
<gene>
    <name evidence="12" type="ORF">F7Q99_37100</name>
</gene>
<proteinExistence type="inferred from homology"/>
<protein>
    <submittedName>
        <fullName evidence="12">Na+/H+ antiporter</fullName>
    </submittedName>
</protein>
<evidence type="ECO:0000256" key="8">
    <source>
        <dbReference type="ARBA" id="ARBA00023136"/>
    </source>
</evidence>
<evidence type="ECO:0000256" key="1">
    <source>
        <dbReference type="ARBA" id="ARBA00004651"/>
    </source>
</evidence>
<comment type="subcellular location">
    <subcellularLocation>
        <location evidence="1 10">Cell membrane</location>
        <topology evidence="1 10">Multi-pass membrane protein</topology>
    </subcellularLocation>
</comment>
<dbReference type="NCBIfam" id="TIGR00831">
    <property type="entry name" value="a_cpa1"/>
    <property type="match status" value="1"/>
</dbReference>
<dbReference type="Pfam" id="PF00999">
    <property type="entry name" value="Na_H_Exchanger"/>
    <property type="match status" value="1"/>
</dbReference>
<keyword evidence="6 10" id="KW-0915">Sodium</keyword>
<feature type="transmembrane region" description="Helical" evidence="10">
    <location>
        <begin position="85"/>
        <end position="105"/>
    </location>
</feature>
<name>A0A6N7L227_9ACTN</name>
<evidence type="ECO:0000256" key="6">
    <source>
        <dbReference type="ARBA" id="ARBA00023053"/>
    </source>
</evidence>
<dbReference type="GO" id="GO:0098719">
    <property type="term" value="P:sodium ion import across plasma membrane"/>
    <property type="evidence" value="ECO:0007669"/>
    <property type="project" value="TreeGrafter"/>
</dbReference>
<evidence type="ECO:0000259" key="11">
    <source>
        <dbReference type="Pfam" id="PF00999"/>
    </source>
</evidence>
<dbReference type="PANTHER" id="PTHR10110">
    <property type="entry name" value="SODIUM/HYDROGEN EXCHANGER"/>
    <property type="match status" value="1"/>
</dbReference>
<dbReference type="GO" id="GO:0051453">
    <property type="term" value="P:regulation of intracellular pH"/>
    <property type="evidence" value="ECO:0007669"/>
    <property type="project" value="TreeGrafter"/>
</dbReference>
<dbReference type="RefSeq" id="WP_153471019.1">
    <property type="nucleotide sequence ID" value="NZ_WBOF01000006.1"/>
</dbReference>
<keyword evidence="7 10" id="KW-0406">Ion transport</keyword>
<dbReference type="Gene3D" id="6.10.140.1330">
    <property type="match status" value="1"/>
</dbReference>
<keyword evidence="9 10" id="KW-0739">Sodium transport</keyword>
<dbReference type="GO" id="GO:0015386">
    <property type="term" value="F:potassium:proton antiporter activity"/>
    <property type="evidence" value="ECO:0007669"/>
    <property type="project" value="TreeGrafter"/>
</dbReference>
<feature type="transmembrane region" description="Helical" evidence="10">
    <location>
        <begin position="335"/>
        <end position="361"/>
    </location>
</feature>
<evidence type="ECO:0000256" key="3">
    <source>
        <dbReference type="ARBA" id="ARBA00022475"/>
    </source>
</evidence>
<dbReference type="GO" id="GO:0005886">
    <property type="term" value="C:plasma membrane"/>
    <property type="evidence" value="ECO:0007669"/>
    <property type="project" value="UniProtKB-SubCell"/>
</dbReference>
<keyword evidence="8 10" id="KW-0472">Membrane</keyword>
<sequence length="515" mass="54348">MHAVGIVLVLVVLATSVATFARRWRIPAPSLLVLAGIGAALIPGVPALHVPPQAIALVVLPPLLYSSAEELSLRDLRAVWRPVTILSFGLVFASAAAVGFAAVAVAGLPPAMAFVLGAVLSSTDPVAVTALGRRLALPSRVQVLVQAESLFNDATSLVLFKVAIGIAVAVGGTVDLPAAGGELLLLGGGGSVIGAAVAGLVWLIRRRTTDPVLETVIALVTPYAAYVLAESAHTSGVTSVVVAGVLLGRSGHRLTDAHIRLQLHAVYAVVVFLLESVVFSIVGLELPTLVRELPAGTGWWPLQALALAALLIAVRVLWTLPLTRAVKPTRGRLSWRVAGVVTWAGTRGVMPLAAALSIPLLADDRTPLTARPLVLVLTTSVVVFTLVVQGLTLAAVVNRSGLALEPEHTAREEDEARDALNHAALDHVEHLANLEVMPETAIDRVRRSLTARLDRTPETPDGTTADAAHRQLRREVIAVQNTELRRLYEEHRISDTTLRLLQRDLDLEEAGLGKA</sequence>
<comment type="caution">
    <text evidence="12">The sequence shown here is derived from an EMBL/GenBank/DDBJ whole genome shotgun (WGS) entry which is preliminary data.</text>
</comment>
<keyword evidence="10" id="KW-0050">Antiport</keyword>
<feature type="transmembrane region" description="Helical" evidence="10">
    <location>
        <begin position="151"/>
        <end position="171"/>
    </location>
</feature>
<keyword evidence="4 10" id="KW-0812">Transmembrane</keyword>
<dbReference type="AlphaFoldDB" id="A0A6N7L227"/>
<dbReference type="PANTHER" id="PTHR10110:SF86">
    <property type="entry name" value="SODIUM_HYDROGEN EXCHANGER 7"/>
    <property type="match status" value="1"/>
</dbReference>
<comment type="function">
    <text evidence="10">Na(+)/H(+) antiporter that extrudes sodium in exchange for external protons.</text>
</comment>
<reference evidence="12 13" key="1">
    <citation type="submission" date="2019-09" db="EMBL/GenBank/DDBJ databases">
        <title>Genome Sequences of Streptomyces kaniharaensis ATCC 21070.</title>
        <authorList>
            <person name="Zhu W."/>
            <person name="De Crecy-Lagard V."/>
            <person name="Richards N.G."/>
        </authorList>
    </citation>
    <scope>NUCLEOTIDE SEQUENCE [LARGE SCALE GENOMIC DNA]</scope>
    <source>
        <strain evidence="12 13">SF-557</strain>
    </source>
</reference>
<evidence type="ECO:0000256" key="9">
    <source>
        <dbReference type="ARBA" id="ARBA00023201"/>
    </source>
</evidence>
<accession>A0A6N7L227</accession>
<dbReference type="Proteomes" id="UP000450000">
    <property type="component" value="Unassembled WGS sequence"/>
</dbReference>
<feature type="transmembrane region" description="Helical" evidence="10">
    <location>
        <begin position="183"/>
        <end position="204"/>
    </location>
</feature>
<dbReference type="OrthoDB" id="57886at2"/>
<evidence type="ECO:0000256" key="4">
    <source>
        <dbReference type="ARBA" id="ARBA00022692"/>
    </source>
</evidence>
<feature type="transmembrane region" description="Helical" evidence="10">
    <location>
        <begin position="264"/>
        <end position="284"/>
    </location>
</feature>
<feature type="transmembrane region" description="Helical" evidence="10">
    <location>
        <begin position="373"/>
        <end position="397"/>
    </location>
</feature>
<comment type="similarity">
    <text evidence="10">Belongs to the monovalent cation:proton antiporter 1 (CPA1) transporter (TC 2.A.36) family.</text>
</comment>
<feature type="transmembrane region" description="Helical" evidence="10">
    <location>
        <begin position="304"/>
        <end position="323"/>
    </location>
</feature>
<evidence type="ECO:0000256" key="2">
    <source>
        <dbReference type="ARBA" id="ARBA00022448"/>
    </source>
</evidence>
<dbReference type="InterPro" id="IPR006153">
    <property type="entry name" value="Cation/H_exchanger_TM"/>
</dbReference>
<keyword evidence="2 10" id="KW-0813">Transport</keyword>
<keyword evidence="3 10" id="KW-1003">Cell membrane</keyword>
<evidence type="ECO:0000256" key="5">
    <source>
        <dbReference type="ARBA" id="ARBA00022989"/>
    </source>
</evidence>
<evidence type="ECO:0000313" key="12">
    <source>
        <dbReference type="EMBL" id="MQS17661.1"/>
    </source>
</evidence>
<evidence type="ECO:0000256" key="10">
    <source>
        <dbReference type="RuleBase" id="RU366002"/>
    </source>
</evidence>
<dbReference type="InterPro" id="IPR004705">
    <property type="entry name" value="Cation/H_exchanger_CPA1_bac"/>
</dbReference>
<keyword evidence="5 10" id="KW-1133">Transmembrane helix</keyword>
<feature type="transmembrane region" description="Helical" evidence="10">
    <location>
        <begin position="31"/>
        <end position="64"/>
    </location>
</feature>